<evidence type="ECO:0000313" key="9">
    <source>
        <dbReference type="WBParaSite" id="GPUH_0001066301-mRNA-1"/>
    </source>
</evidence>
<reference evidence="7 8" key="2">
    <citation type="submission" date="2018-11" db="EMBL/GenBank/DDBJ databases">
        <authorList>
            <consortium name="Pathogen Informatics"/>
        </authorList>
    </citation>
    <scope>NUCLEOTIDE SEQUENCE [LARGE SCALE GENOMIC DNA]</scope>
</reference>
<keyword evidence="5" id="KW-0539">Nucleus</keyword>
<dbReference type="InterPro" id="IPR036638">
    <property type="entry name" value="HLH_DNA-bd_sf"/>
</dbReference>
<dbReference type="Pfam" id="PF00010">
    <property type="entry name" value="HLH"/>
    <property type="match status" value="1"/>
</dbReference>
<dbReference type="GO" id="GO:0000978">
    <property type="term" value="F:RNA polymerase II cis-regulatory region sequence-specific DNA binding"/>
    <property type="evidence" value="ECO:0007669"/>
    <property type="project" value="TreeGrafter"/>
</dbReference>
<reference evidence="9" key="1">
    <citation type="submission" date="2016-06" db="UniProtKB">
        <authorList>
            <consortium name="WormBaseParasite"/>
        </authorList>
    </citation>
    <scope>IDENTIFICATION</scope>
</reference>
<keyword evidence="8" id="KW-1185">Reference proteome</keyword>
<dbReference type="EMBL" id="UYRT01078080">
    <property type="protein sequence ID" value="VDN17732.1"/>
    <property type="molecule type" value="Genomic_DNA"/>
</dbReference>
<evidence type="ECO:0000313" key="7">
    <source>
        <dbReference type="EMBL" id="VDN17732.1"/>
    </source>
</evidence>
<organism evidence="9">
    <name type="scientific">Gongylonema pulchrum</name>
    <dbReference type="NCBI Taxonomy" id="637853"/>
    <lineage>
        <taxon>Eukaryota</taxon>
        <taxon>Metazoa</taxon>
        <taxon>Ecdysozoa</taxon>
        <taxon>Nematoda</taxon>
        <taxon>Chromadorea</taxon>
        <taxon>Rhabditida</taxon>
        <taxon>Spirurina</taxon>
        <taxon>Spiruromorpha</taxon>
        <taxon>Spiruroidea</taxon>
        <taxon>Gongylonematidae</taxon>
        <taxon>Gongylonema</taxon>
    </lineage>
</organism>
<dbReference type="OrthoDB" id="5920083at2759"/>
<evidence type="ECO:0000256" key="5">
    <source>
        <dbReference type="ARBA" id="ARBA00023242"/>
    </source>
</evidence>
<dbReference type="SMART" id="SM00353">
    <property type="entry name" value="HLH"/>
    <property type="match status" value="1"/>
</dbReference>
<evidence type="ECO:0000256" key="2">
    <source>
        <dbReference type="ARBA" id="ARBA00023015"/>
    </source>
</evidence>
<dbReference type="PANTHER" id="PTHR11969">
    <property type="entry name" value="MAX DIMERIZATION, MAD"/>
    <property type="match status" value="1"/>
</dbReference>
<dbReference type="GO" id="GO:0046983">
    <property type="term" value="F:protein dimerization activity"/>
    <property type="evidence" value="ECO:0007669"/>
    <property type="project" value="InterPro"/>
</dbReference>
<dbReference type="WBParaSite" id="GPUH_0001066301-mRNA-1">
    <property type="protein sequence ID" value="GPUH_0001066301-mRNA-1"/>
    <property type="gene ID" value="GPUH_0001066301"/>
</dbReference>
<dbReference type="GO" id="GO:0005634">
    <property type="term" value="C:nucleus"/>
    <property type="evidence" value="ECO:0007669"/>
    <property type="project" value="UniProtKB-SubCell"/>
</dbReference>
<proteinExistence type="predicted"/>
<dbReference type="Proteomes" id="UP000271098">
    <property type="component" value="Unassembled WGS sequence"/>
</dbReference>
<dbReference type="SUPFAM" id="SSF47459">
    <property type="entry name" value="HLH, helix-loop-helix DNA-binding domain"/>
    <property type="match status" value="1"/>
</dbReference>
<keyword evidence="2" id="KW-0805">Transcription regulation</keyword>
<dbReference type="CDD" id="cd11401">
    <property type="entry name" value="bHLHzip_Mad"/>
    <property type="match status" value="1"/>
</dbReference>
<dbReference type="PANTHER" id="PTHR11969:SF54">
    <property type="entry name" value="MAD-LIKE PROTEIN 1"/>
    <property type="match status" value="1"/>
</dbReference>
<dbReference type="GO" id="GO:0000981">
    <property type="term" value="F:DNA-binding transcription factor activity, RNA polymerase II-specific"/>
    <property type="evidence" value="ECO:0007669"/>
    <property type="project" value="TreeGrafter"/>
</dbReference>
<evidence type="ECO:0000313" key="8">
    <source>
        <dbReference type="Proteomes" id="UP000271098"/>
    </source>
</evidence>
<accession>A0A183DPK9</accession>
<name>A0A183DPK9_9BILA</name>
<evidence type="ECO:0000259" key="6">
    <source>
        <dbReference type="PROSITE" id="PS50888"/>
    </source>
</evidence>
<evidence type="ECO:0000256" key="1">
    <source>
        <dbReference type="ARBA" id="ARBA00004123"/>
    </source>
</evidence>
<comment type="subcellular location">
    <subcellularLocation>
        <location evidence="1">Nucleus</location>
    </subcellularLocation>
</comment>
<dbReference type="PROSITE" id="PS50888">
    <property type="entry name" value="BHLH"/>
    <property type="match status" value="1"/>
</dbReference>
<dbReference type="AlphaFoldDB" id="A0A183DPK9"/>
<gene>
    <name evidence="7" type="ORF">GPUH_LOCUS10650</name>
</gene>
<evidence type="ECO:0000256" key="4">
    <source>
        <dbReference type="ARBA" id="ARBA00023163"/>
    </source>
</evidence>
<keyword evidence="4" id="KW-0804">Transcription</keyword>
<feature type="domain" description="BHLH" evidence="6">
    <location>
        <begin position="90"/>
        <end position="142"/>
    </location>
</feature>
<protein>
    <submittedName>
        <fullName evidence="9">BHLH domain-containing protein</fullName>
    </submittedName>
</protein>
<sequence>MDRRRGHSPFCLEQLICAAQYVEKARNSIQDPTILSFGSDESSADSFILTKDPPSGQISTCSSASTSSLGFPLVLSSVTVSMEKLHCAINCRAAHNELEKTRRANLRGYLDRLKEIVPPGAENARSTTLSLLTRARDYILVCHFACILQSSQEINFERKQQLEKRCATLRLVIESFQSQKTSSTEESRPGSASTISAIDDIDFGLLSSSSDNISCLNFSTKLSVSSDSSSNSSVVSSPVQSYPPVDPYVNGLLPALPLCYPRISMYPYLDVQRPVINHAPLSTAIL</sequence>
<dbReference type="InterPro" id="IPR011598">
    <property type="entry name" value="bHLH_dom"/>
</dbReference>
<keyword evidence="3" id="KW-0238">DNA-binding</keyword>
<dbReference type="Gene3D" id="4.10.280.10">
    <property type="entry name" value="Helix-loop-helix DNA-binding domain"/>
    <property type="match status" value="1"/>
</dbReference>
<evidence type="ECO:0000256" key="3">
    <source>
        <dbReference type="ARBA" id="ARBA00023125"/>
    </source>
</evidence>